<evidence type="ECO:0000256" key="1">
    <source>
        <dbReference type="SAM" id="Coils"/>
    </source>
</evidence>
<feature type="region of interest" description="Disordered" evidence="2">
    <location>
        <begin position="315"/>
        <end position="341"/>
    </location>
</feature>
<sequence>MFDFVPLSATYGCWSPTITLRGLIKLQRLLIKSSESEYRLAFLPQKQPHVQQQLVPRQQRSPQLQCRLLQLQSQSSQPTTAMATLRAAWTAEVQRIRQALAASEAKATLLEDTIAKAKEQAEKVQVERSSVAESHKKEVDDLKRQLQTRGTEIEKLTQTSLEVLERLNTQKAEIDSQSTQLKKQADEIISLTALRVEQAARIEESKTSLDSEVARRTKAEDELKLSNNTISELGKTFDEFKSDTCLKSHIDWLDALKRLEHVMKSIDAVRELDPETIPAEGPPEAQCDDSDDLHALHSYIKEASDRHTHAFMQSRWQVASQPSTSGSQASSRKRRRVTESS</sequence>
<dbReference type="Proteomes" id="UP001556367">
    <property type="component" value="Unassembled WGS sequence"/>
</dbReference>
<name>A0ABR3JAJ6_9AGAR</name>
<feature type="coiled-coil region" evidence="1">
    <location>
        <begin position="100"/>
        <end position="187"/>
    </location>
</feature>
<feature type="compositionally biased region" description="Basic residues" evidence="2">
    <location>
        <begin position="331"/>
        <end position="341"/>
    </location>
</feature>
<evidence type="ECO:0000313" key="3">
    <source>
        <dbReference type="EMBL" id="KAL0952515.1"/>
    </source>
</evidence>
<organism evidence="3 4">
    <name type="scientific">Hohenbuehelia grisea</name>
    <dbReference type="NCBI Taxonomy" id="104357"/>
    <lineage>
        <taxon>Eukaryota</taxon>
        <taxon>Fungi</taxon>
        <taxon>Dikarya</taxon>
        <taxon>Basidiomycota</taxon>
        <taxon>Agaricomycotina</taxon>
        <taxon>Agaricomycetes</taxon>
        <taxon>Agaricomycetidae</taxon>
        <taxon>Agaricales</taxon>
        <taxon>Pleurotineae</taxon>
        <taxon>Pleurotaceae</taxon>
        <taxon>Hohenbuehelia</taxon>
    </lineage>
</organism>
<protein>
    <submittedName>
        <fullName evidence="3">Uncharacterized protein</fullName>
    </submittedName>
</protein>
<feature type="compositionally biased region" description="Low complexity" evidence="2">
    <location>
        <begin position="319"/>
        <end position="330"/>
    </location>
</feature>
<gene>
    <name evidence="3" type="ORF">HGRIS_006777</name>
</gene>
<comment type="caution">
    <text evidence="3">The sequence shown here is derived from an EMBL/GenBank/DDBJ whole genome shotgun (WGS) entry which is preliminary data.</text>
</comment>
<keyword evidence="1" id="KW-0175">Coiled coil</keyword>
<reference evidence="4" key="1">
    <citation type="submission" date="2024-06" db="EMBL/GenBank/DDBJ databases">
        <title>Multi-omics analyses provide insights into the biosynthesis of the anticancer antibiotic pleurotin in Hohenbuehelia grisea.</title>
        <authorList>
            <person name="Weaver J.A."/>
            <person name="Alberti F."/>
        </authorList>
    </citation>
    <scope>NUCLEOTIDE SEQUENCE [LARGE SCALE GENOMIC DNA]</scope>
    <source>
        <strain evidence="4">T-177</strain>
    </source>
</reference>
<evidence type="ECO:0000313" key="4">
    <source>
        <dbReference type="Proteomes" id="UP001556367"/>
    </source>
</evidence>
<dbReference type="EMBL" id="JASNQZ010000010">
    <property type="protein sequence ID" value="KAL0952515.1"/>
    <property type="molecule type" value="Genomic_DNA"/>
</dbReference>
<proteinExistence type="predicted"/>
<accession>A0ABR3JAJ6</accession>
<keyword evidence="4" id="KW-1185">Reference proteome</keyword>
<evidence type="ECO:0000256" key="2">
    <source>
        <dbReference type="SAM" id="MobiDB-lite"/>
    </source>
</evidence>